<evidence type="ECO:0000256" key="1">
    <source>
        <dbReference type="SAM" id="SignalP"/>
    </source>
</evidence>
<dbReference type="InterPro" id="IPR007332">
    <property type="entry name" value="DUF411"/>
</dbReference>
<sequence>MKKSQCLLTAALLLTALPSIAADTIKGKNYQSPSCGCCKDWVKHMNSHGFEIEMNMANNLHPIKQANGIQPEYASCHTAIIQGYVFEGHVPAQDVQRFLKEKPANLKGLAVAGMPMGSPGMEYNDQKMPYDVVAFDEEGNTVIWASHHQTQTQTQ</sequence>
<feature type="chain" id="PRO_5031212210" evidence="1">
    <location>
        <begin position="22"/>
        <end position="155"/>
    </location>
</feature>
<evidence type="ECO:0000313" key="3">
    <source>
        <dbReference type="Proteomes" id="UP000465712"/>
    </source>
</evidence>
<proteinExistence type="predicted"/>
<evidence type="ECO:0000313" key="2">
    <source>
        <dbReference type="EMBL" id="NAW66104.1"/>
    </source>
</evidence>
<feature type="signal peptide" evidence="1">
    <location>
        <begin position="1"/>
        <end position="21"/>
    </location>
</feature>
<gene>
    <name evidence="2" type="ORF">CAG72_12840</name>
</gene>
<dbReference type="EMBL" id="WXWW01000191">
    <property type="protein sequence ID" value="NAW66104.1"/>
    <property type="molecule type" value="Genomic_DNA"/>
</dbReference>
<dbReference type="AlphaFoldDB" id="A0A7X4WCC6"/>
<protein>
    <submittedName>
        <fullName evidence="2">DUF411 domain-containing protein</fullName>
    </submittedName>
</protein>
<comment type="caution">
    <text evidence="2">The sequence shown here is derived from an EMBL/GenBank/DDBJ whole genome shotgun (WGS) entry which is preliminary data.</text>
</comment>
<dbReference type="RefSeq" id="WP_161445390.1">
    <property type="nucleotide sequence ID" value="NZ_WXWW01000191.1"/>
</dbReference>
<dbReference type="Proteomes" id="UP000465712">
    <property type="component" value="Unassembled WGS sequence"/>
</dbReference>
<reference evidence="2 3" key="1">
    <citation type="submission" date="2017-05" db="EMBL/GenBank/DDBJ databases">
        <title>High clonality and local adaptation shapes Vibrionaceae linages within an endangered oasis.</title>
        <authorList>
            <person name="Vazquez-Rosas-Landa M."/>
        </authorList>
    </citation>
    <scope>NUCLEOTIDE SEQUENCE [LARGE SCALE GENOMIC DNA]</scope>
    <source>
        <strain evidence="2 3">P46_P4S1P180</strain>
    </source>
</reference>
<accession>A0A7X4WCC6</accession>
<organism evidence="2 3">
    <name type="scientific">Photobacterium halotolerans</name>
    <dbReference type="NCBI Taxonomy" id="265726"/>
    <lineage>
        <taxon>Bacteria</taxon>
        <taxon>Pseudomonadati</taxon>
        <taxon>Pseudomonadota</taxon>
        <taxon>Gammaproteobacteria</taxon>
        <taxon>Vibrionales</taxon>
        <taxon>Vibrionaceae</taxon>
        <taxon>Photobacterium</taxon>
    </lineage>
</organism>
<dbReference type="Pfam" id="PF04214">
    <property type="entry name" value="DUF411"/>
    <property type="match status" value="1"/>
</dbReference>
<name>A0A7X4WCC6_9GAMM</name>
<keyword evidence="1" id="KW-0732">Signal</keyword>